<accession>A0A0F8XHM3</accession>
<gene>
    <name evidence="1" type="ORF">LCGC14_2944560</name>
</gene>
<reference evidence="1" key="1">
    <citation type="journal article" date="2015" name="Nature">
        <title>Complex archaea that bridge the gap between prokaryotes and eukaryotes.</title>
        <authorList>
            <person name="Spang A."/>
            <person name="Saw J.H."/>
            <person name="Jorgensen S.L."/>
            <person name="Zaremba-Niedzwiedzka K."/>
            <person name="Martijn J."/>
            <person name="Lind A.E."/>
            <person name="van Eijk R."/>
            <person name="Schleper C."/>
            <person name="Guy L."/>
            <person name="Ettema T.J."/>
        </authorList>
    </citation>
    <scope>NUCLEOTIDE SEQUENCE</scope>
</reference>
<organism evidence="1">
    <name type="scientific">marine sediment metagenome</name>
    <dbReference type="NCBI Taxonomy" id="412755"/>
    <lineage>
        <taxon>unclassified sequences</taxon>
        <taxon>metagenomes</taxon>
        <taxon>ecological metagenomes</taxon>
    </lineage>
</organism>
<sequence>ISGVASIVGLAIEHNAFEIECDNRWDVNSNLTIQRFNKLKNNFIPSKEIGIAFESFEGLMEDLRYECNNLRSDWISVSSDGEYSDYLGNIALVMNFACQMVMR</sequence>
<name>A0A0F8XHM3_9ZZZZ</name>
<proteinExistence type="predicted"/>
<feature type="non-terminal residue" evidence="1">
    <location>
        <position position="1"/>
    </location>
</feature>
<evidence type="ECO:0000313" key="1">
    <source>
        <dbReference type="EMBL" id="KKK68388.1"/>
    </source>
</evidence>
<dbReference type="AlphaFoldDB" id="A0A0F8XHM3"/>
<dbReference type="EMBL" id="LAZR01059162">
    <property type="protein sequence ID" value="KKK68388.1"/>
    <property type="molecule type" value="Genomic_DNA"/>
</dbReference>
<comment type="caution">
    <text evidence="1">The sequence shown here is derived from an EMBL/GenBank/DDBJ whole genome shotgun (WGS) entry which is preliminary data.</text>
</comment>
<protein>
    <submittedName>
        <fullName evidence="1">Uncharacterized protein</fullName>
    </submittedName>
</protein>